<dbReference type="GO" id="GO:0016887">
    <property type="term" value="F:ATP hydrolysis activity"/>
    <property type="evidence" value="ECO:0007669"/>
    <property type="project" value="InterPro"/>
</dbReference>
<dbReference type="AlphaFoldDB" id="A0A3N5CCV4"/>
<dbReference type="Pfam" id="PF01119">
    <property type="entry name" value="DNA_mis_repair"/>
    <property type="match status" value="1"/>
</dbReference>
<dbReference type="InterPro" id="IPR020667">
    <property type="entry name" value="DNA_mismatch_repair_MutL"/>
</dbReference>
<dbReference type="InterPro" id="IPR038973">
    <property type="entry name" value="MutL/Mlh/Pms-like"/>
</dbReference>
<dbReference type="NCBIfam" id="TIGR00585">
    <property type="entry name" value="mutl"/>
    <property type="match status" value="1"/>
</dbReference>
<dbReference type="RefSeq" id="WP_170152755.1">
    <property type="nucleotide sequence ID" value="NZ_RKRK01000002.1"/>
</dbReference>
<evidence type="ECO:0000256" key="2">
    <source>
        <dbReference type="ARBA" id="ARBA00022763"/>
    </source>
</evidence>
<dbReference type="GO" id="GO:0032300">
    <property type="term" value="C:mismatch repair complex"/>
    <property type="evidence" value="ECO:0007669"/>
    <property type="project" value="InterPro"/>
</dbReference>
<comment type="similarity">
    <text evidence="1 4">Belongs to the DNA mismatch repair MutL/HexB family.</text>
</comment>
<dbReference type="SUPFAM" id="SSF118116">
    <property type="entry name" value="DNA mismatch repair protein MutL"/>
    <property type="match status" value="1"/>
</dbReference>
<evidence type="ECO:0000259" key="6">
    <source>
        <dbReference type="SMART" id="SM00853"/>
    </source>
</evidence>
<dbReference type="InterPro" id="IPR013507">
    <property type="entry name" value="DNA_mismatch_S5_2-like"/>
</dbReference>
<dbReference type="InterPro" id="IPR037198">
    <property type="entry name" value="MutL_C_sf"/>
</dbReference>
<evidence type="ECO:0000256" key="4">
    <source>
        <dbReference type="HAMAP-Rule" id="MF_00149"/>
    </source>
</evidence>
<feature type="domain" description="DNA mismatch repair protein S5" evidence="7">
    <location>
        <begin position="206"/>
        <end position="324"/>
    </location>
</feature>
<dbReference type="SUPFAM" id="SSF54211">
    <property type="entry name" value="Ribosomal protein S5 domain 2-like"/>
    <property type="match status" value="1"/>
</dbReference>
<accession>A0A3N5CCV4</accession>
<dbReference type="GO" id="GO:0030983">
    <property type="term" value="F:mismatched DNA binding"/>
    <property type="evidence" value="ECO:0007669"/>
    <property type="project" value="InterPro"/>
</dbReference>
<feature type="domain" description="MutL C-terminal dimerisation" evidence="6">
    <location>
        <begin position="488"/>
        <end position="630"/>
    </location>
</feature>
<dbReference type="InterPro" id="IPR014721">
    <property type="entry name" value="Ribsml_uS5_D2-typ_fold_subgr"/>
</dbReference>
<dbReference type="Gene3D" id="3.30.230.10">
    <property type="match status" value="1"/>
</dbReference>
<dbReference type="GO" id="GO:0005524">
    <property type="term" value="F:ATP binding"/>
    <property type="evidence" value="ECO:0007669"/>
    <property type="project" value="InterPro"/>
</dbReference>
<feature type="compositionally biased region" description="Basic and acidic residues" evidence="5">
    <location>
        <begin position="360"/>
        <end position="369"/>
    </location>
</feature>
<feature type="region of interest" description="Disordered" evidence="5">
    <location>
        <begin position="344"/>
        <end position="395"/>
    </location>
</feature>
<dbReference type="InterPro" id="IPR020568">
    <property type="entry name" value="Ribosomal_Su5_D2-typ_SF"/>
</dbReference>
<keyword evidence="3 4" id="KW-0234">DNA repair</keyword>
<dbReference type="CDD" id="cd16926">
    <property type="entry name" value="HATPase_MutL-MLH-PMS-like"/>
    <property type="match status" value="1"/>
</dbReference>
<dbReference type="InterPro" id="IPR042120">
    <property type="entry name" value="MutL_C_dimsub"/>
</dbReference>
<comment type="function">
    <text evidence="4">This protein is involved in the repair of mismatches in DNA. It is required for dam-dependent methyl-directed DNA mismatch repair. May act as a 'molecular matchmaker', a protein that promotes the formation of a stable complex between two or more DNA-binding proteins in an ATP-dependent manner without itself being part of a final effector complex.</text>
</comment>
<comment type="caution">
    <text evidence="8">The sequence shown here is derived from an EMBL/GenBank/DDBJ whole genome shotgun (WGS) entry which is preliminary data.</text>
</comment>
<dbReference type="Pfam" id="PF08676">
    <property type="entry name" value="MutL_C"/>
    <property type="match status" value="1"/>
</dbReference>
<dbReference type="SMART" id="SM00853">
    <property type="entry name" value="MutL_C"/>
    <property type="match status" value="1"/>
</dbReference>
<dbReference type="Gene3D" id="3.30.1540.20">
    <property type="entry name" value="MutL, C-terminal domain, dimerisation subdomain"/>
    <property type="match status" value="1"/>
</dbReference>
<organism evidence="8 9">
    <name type="scientific">Abyssicoccus albus</name>
    <dbReference type="NCBI Taxonomy" id="1817405"/>
    <lineage>
        <taxon>Bacteria</taxon>
        <taxon>Bacillati</taxon>
        <taxon>Bacillota</taxon>
        <taxon>Bacilli</taxon>
        <taxon>Bacillales</taxon>
        <taxon>Abyssicoccaceae</taxon>
    </lineage>
</organism>
<dbReference type="InterPro" id="IPR042121">
    <property type="entry name" value="MutL_C_regsub"/>
</dbReference>
<dbReference type="Pfam" id="PF13589">
    <property type="entry name" value="HATPase_c_3"/>
    <property type="match status" value="1"/>
</dbReference>
<evidence type="ECO:0000259" key="7">
    <source>
        <dbReference type="SMART" id="SM01340"/>
    </source>
</evidence>
<dbReference type="Proteomes" id="UP000277108">
    <property type="component" value="Unassembled WGS sequence"/>
</dbReference>
<dbReference type="GO" id="GO:0006298">
    <property type="term" value="P:mismatch repair"/>
    <property type="evidence" value="ECO:0007669"/>
    <property type="project" value="UniProtKB-UniRule"/>
</dbReference>
<name>A0A3N5CCV4_9BACL</name>
<dbReference type="PANTHER" id="PTHR10073:SF12">
    <property type="entry name" value="DNA MISMATCH REPAIR PROTEIN MLH1"/>
    <property type="match status" value="1"/>
</dbReference>
<dbReference type="InterPro" id="IPR014790">
    <property type="entry name" value="MutL_C"/>
</dbReference>
<evidence type="ECO:0000313" key="9">
    <source>
        <dbReference type="Proteomes" id="UP000277108"/>
    </source>
</evidence>
<dbReference type="HAMAP" id="MF_00149">
    <property type="entry name" value="DNA_mis_repair"/>
    <property type="match status" value="1"/>
</dbReference>
<gene>
    <name evidence="4" type="primary">mutL</name>
    <name evidence="8" type="ORF">EDD62_0538</name>
</gene>
<dbReference type="GO" id="GO:0140664">
    <property type="term" value="F:ATP-dependent DNA damage sensor activity"/>
    <property type="evidence" value="ECO:0007669"/>
    <property type="project" value="InterPro"/>
</dbReference>
<dbReference type="Gene3D" id="3.30.565.10">
    <property type="entry name" value="Histidine kinase-like ATPase, C-terminal domain"/>
    <property type="match status" value="1"/>
</dbReference>
<evidence type="ECO:0000313" key="8">
    <source>
        <dbReference type="EMBL" id="RPF57902.1"/>
    </source>
</evidence>
<dbReference type="InterPro" id="IPR014762">
    <property type="entry name" value="DNA_mismatch_repair_CS"/>
</dbReference>
<keyword evidence="9" id="KW-1185">Reference proteome</keyword>
<evidence type="ECO:0000256" key="1">
    <source>
        <dbReference type="ARBA" id="ARBA00006082"/>
    </source>
</evidence>
<dbReference type="PANTHER" id="PTHR10073">
    <property type="entry name" value="DNA MISMATCH REPAIR PROTEIN MLH, PMS, MUTL"/>
    <property type="match status" value="1"/>
</dbReference>
<feature type="compositionally biased region" description="Low complexity" evidence="5">
    <location>
        <begin position="449"/>
        <end position="469"/>
    </location>
</feature>
<dbReference type="FunFam" id="3.30.565.10:FF:000003">
    <property type="entry name" value="DNA mismatch repair endonuclease MutL"/>
    <property type="match status" value="1"/>
</dbReference>
<keyword evidence="2 4" id="KW-0227">DNA damage</keyword>
<feature type="region of interest" description="Disordered" evidence="5">
    <location>
        <begin position="445"/>
        <end position="474"/>
    </location>
</feature>
<dbReference type="Gene3D" id="3.30.1370.100">
    <property type="entry name" value="MutL, C-terminal domain, regulatory subdomain"/>
    <property type="match status" value="1"/>
</dbReference>
<evidence type="ECO:0000256" key="3">
    <source>
        <dbReference type="ARBA" id="ARBA00023204"/>
    </source>
</evidence>
<dbReference type="CDD" id="cd00782">
    <property type="entry name" value="MutL_Trans"/>
    <property type="match status" value="1"/>
</dbReference>
<dbReference type="InterPro" id="IPR036890">
    <property type="entry name" value="HATPase_C_sf"/>
</dbReference>
<dbReference type="PROSITE" id="PS00058">
    <property type="entry name" value="DNA_MISMATCH_REPAIR_1"/>
    <property type="match status" value="1"/>
</dbReference>
<sequence length="675" mass="77602">MNRIHVLKHSLADKIAAGEVVERPSSVVKELVENSIDANASMITIEIEEAGLKRIRIVDNGHGIYKDDMKLAFNRHATSKLKEDRDLFHIRTLGFRGEALASIASVAEVSISSSVDGIEGYQYEPNQSDEITPSIARQGTDISVSHLFYNTPARLKYIKSLQTEQAKITNIIQRMMLAHPEIAFKLKVDGKVSIQSTGRGSMTEVIKSVYSTQIAKDSLVIDGHTQDYDLTGLIVRPHHFRSSNHYISIFINGRYIKNYKLNKAILEGYKTLLPIGKFPIVVLHLTMDPQIIDVNVHPTKEEVRLSKENELFELIRDTIQQKMQSIQLIPSKVSSKKRNIEDDGLVKNGENLQNNSQLKQKHEQIDWLRSDQSMTSSSVQSPLSIKNKQKKDDQLNLENNFNKRYELNKNSNEDENTHIKDDLHEYNKNINHENNQSEQFNELEQLKPSNESYQSSDSNESNKSSNSKEANYEYEQTVESNRLPYLEIIGQAHGTYIMMQNDEGLYLMDQHAAQERINYEKYYEQFGQKLIESQLLMIPIKIERTREDVSFVMEHIELFENIGLKFEMFSDTSLILNEWPTMYHKVEPTEAAHAMIDLMIEKEVLTIQDIMEEAAIMMSCKMAIKANEQLNFAQMNALLNALRETSMPYTCPHGRPIIIKWSVSELEKLFNRIQQ</sequence>
<evidence type="ECO:0000256" key="5">
    <source>
        <dbReference type="SAM" id="MobiDB-lite"/>
    </source>
</evidence>
<feature type="compositionally biased region" description="Low complexity" evidence="5">
    <location>
        <begin position="370"/>
        <end position="384"/>
    </location>
</feature>
<protein>
    <recommendedName>
        <fullName evidence="4">DNA mismatch repair protein MutL</fullName>
    </recommendedName>
</protein>
<reference evidence="8 9" key="1">
    <citation type="submission" date="2018-11" db="EMBL/GenBank/DDBJ databases">
        <title>Genomic Encyclopedia of Type Strains, Phase IV (KMG-IV): sequencing the most valuable type-strain genomes for metagenomic binning, comparative biology and taxonomic classification.</title>
        <authorList>
            <person name="Goeker M."/>
        </authorList>
    </citation>
    <scope>NUCLEOTIDE SEQUENCE [LARGE SCALE GENOMIC DNA]</scope>
    <source>
        <strain evidence="8 9">DSM 29158</strain>
    </source>
</reference>
<dbReference type="SMART" id="SM01340">
    <property type="entry name" value="DNA_mis_repair"/>
    <property type="match status" value="1"/>
</dbReference>
<proteinExistence type="inferred from homology"/>
<dbReference type="EMBL" id="RKRK01000002">
    <property type="protein sequence ID" value="RPF57902.1"/>
    <property type="molecule type" value="Genomic_DNA"/>
</dbReference>
<dbReference type="SUPFAM" id="SSF55874">
    <property type="entry name" value="ATPase domain of HSP90 chaperone/DNA topoisomerase II/histidine kinase"/>
    <property type="match status" value="1"/>
</dbReference>
<dbReference type="InterPro" id="IPR002099">
    <property type="entry name" value="MutL/Mlh/PMS"/>
</dbReference>